<evidence type="ECO:0000256" key="4">
    <source>
        <dbReference type="ARBA" id="ARBA00013189"/>
    </source>
</evidence>
<evidence type="ECO:0000313" key="9">
    <source>
        <dbReference type="Proteomes" id="UP000008983"/>
    </source>
</evidence>
<feature type="domain" description="NAD(P)-binding" evidence="7">
    <location>
        <begin position="6"/>
        <end position="338"/>
    </location>
</feature>
<dbReference type="PANTHER" id="PTHR43725">
    <property type="entry name" value="UDP-GLUCOSE 4-EPIMERASE"/>
    <property type="match status" value="1"/>
</dbReference>
<protein>
    <recommendedName>
        <fullName evidence="4">UDP-glucose 4-epimerase</fullName>
        <ecNumber evidence="4">5.1.3.2</ecNumber>
    </recommendedName>
</protein>
<dbReference type="Proteomes" id="UP000008983">
    <property type="component" value="Unassembled WGS sequence"/>
</dbReference>
<dbReference type="EC" id="5.1.3.2" evidence="4"/>
<dbReference type="OMA" id="GEHLICN"/>
<dbReference type="CDD" id="cd05247">
    <property type="entry name" value="UDP_G4E_1_SDR_e"/>
    <property type="match status" value="1"/>
</dbReference>
<dbReference type="OrthoDB" id="9402762at2759"/>
<dbReference type="GO" id="GO:0005829">
    <property type="term" value="C:cytosol"/>
    <property type="evidence" value="ECO:0007669"/>
    <property type="project" value="TreeGrafter"/>
</dbReference>
<evidence type="ECO:0000256" key="3">
    <source>
        <dbReference type="ARBA" id="ARBA00004947"/>
    </source>
</evidence>
<dbReference type="InterPro" id="IPR020904">
    <property type="entry name" value="Sc_DH/Rdtase_CS"/>
</dbReference>
<comment type="pathway">
    <text evidence="3">Carbohydrate metabolism; galactose metabolism.</text>
</comment>
<dbReference type="GO" id="GO:0003978">
    <property type="term" value="F:UDP-glucose 4-epimerase activity"/>
    <property type="evidence" value="ECO:0007669"/>
    <property type="project" value="UniProtKB-EC"/>
</dbReference>
<reference evidence="8 9" key="1">
    <citation type="submission" date="2011-07" db="EMBL/GenBank/DDBJ databases">
        <authorList>
            <person name="Coyne R."/>
            <person name="Brami D."/>
            <person name="Johnson J."/>
            <person name="Hostetler J."/>
            <person name="Hannick L."/>
            <person name="Clark T."/>
            <person name="Cassidy-Hanley D."/>
            <person name="Inman J."/>
        </authorList>
    </citation>
    <scope>NUCLEOTIDE SEQUENCE [LARGE SCALE GENOMIC DNA]</scope>
    <source>
        <strain evidence="8 9">G5</strain>
    </source>
</reference>
<dbReference type="EMBL" id="GL983100">
    <property type="protein sequence ID" value="EGR34489.1"/>
    <property type="molecule type" value="Genomic_DNA"/>
</dbReference>
<dbReference type="eggNOG" id="KOG1371">
    <property type="taxonomic scope" value="Eukaryota"/>
</dbReference>
<dbReference type="InParanoid" id="G0QJW1"/>
<dbReference type="GeneID" id="14910682"/>
<evidence type="ECO:0000259" key="7">
    <source>
        <dbReference type="Pfam" id="PF16363"/>
    </source>
</evidence>
<dbReference type="Pfam" id="PF16363">
    <property type="entry name" value="GDP_Man_Dehyd"/>
    <property type="match status" value="1"/>
</dbReference>
<dbReference type="PANTHER" id="PTHR43725:SF47">
    <property type="entry name" value="UDP-GLUCOSE 4-EPIMERASE"/>
    <property type="match status" value="1"/>
</dbReference>
<dbReference type="PROSITE" id="PS00061">
    <property type="entry name" value="ADH_SHORT"/>
    <property type="match status" value="1"/>
</dbReference>
<accession>G0QJW1</accession>
<dbReference type="NCBIfam" id="TIGR01179">
    <property type="entry name" value="galE"/>
    <property type="match status" value="1"/>
</dbReference>
<dbReference type="Gene3D" id="3.90.25.10">
    <property type="entry name" value="UDP-galactose 4-epimerase, domain 1"/>
    <property type="match status" value="1"/>
</dbReference>
<dbReference type="RefSeq" id="XP_004039793.1">
    <property type="nucleotide sequence ID" value="XM_004039745.1"/>
</dbReference>
<dbReference type="InterPro" id="IPR036291">
    <property type="entry name" value="NAD(P)-bd_dom_sf"/>
</dbReference>
<proteinExistence type="predicted"/>
<gene>
    <name evidence="8" type="ORF">IMG5_009750</name>
</gene>
<sequence length="352" mass="39840">MQTILLPGGLGYIGSHVLIDLYNYIKENKKHYQICVIDNLSNCSPKTQNRIIEILHKQHPNVKKEEFFTFHEVDILDFSSLELIFQKYKISHIIHFAAKKAVGESVKNPIMYFENNVQGTLNLLKLLDKYKVKNFIFSSTAAIYGQSDDCTEDTPPNPQSPYAQSKLAVEMLMQSMSVALPGVKMIALRYFNPAGAHVSGEIGDSPSIYPSNLFPFIGQVLIGKRERLYVFGNDYNTVDGTGVRDYIHVQDLSEGHVAALKYMDEKQEEKYEIINLGTGRGLSVLEVIKLYEQACEVKIDYQITQRREGDVAKVVAKVNKALNLLGWKAKKTDLDMCKDAYNFIKKNPEGIN</sequence>
<dbReference type="InterPro" id="IPR005886">
    <property type="entry name" value="UDP_G4E"/>
</dbReference>
<dbReference type="Gene3D" id="3.40.50.720">
    <property type="entry name" value="NAD(P)-binding Rossmann-like Domain"/>
    <property type="match status" value="1"/>
</dbReference>
<dbReference type="InterPro" id="IPR016040">
    <property type="entry name" value="NAD(P)-bd_dom"/>
</dbReference>
<evidence type="ECO:0000313" key="8">
    <source>
        <dbReference type="EMBL" id="EGR34489.1"/>
    </source>
</evidence>
<organism evidence="8 9">
    <name type="scientific">Ichthyophthirius multifiliis</name>
    <name type="common">White spot disease agent</name>
    <name type="synonym">Ich</name>
    <dbReference type="NCBI Taxonomy" id="5932"/>
    <lineage>
        <taxon>Eukaryota</taxon>
        <taxon>Sar</taxon>
        <taxon>Alveolata</taxon>
        <taxon>Ciliophora</taxon>
        <taxon>Intramacronucleata</taxon>
        <taxon>Oligohymenophorea</taxon>
        <taxon>Hymenostomatida</taxon>
        <taxon>Ophryoglenina</taxon>
        <taxon>Ichthyophthirius</taxon>
    </lineage>
</organism>
<keyword evidence="6 8" id="KW-0413">Isomerase</keyword>
<keyword evidence="5" id="KW-0520">NAD</keyword>
<dbReference type="GO" id="GO:0006012">
    <property type="term" value="P:galactose metabolic process"/>
    <property type="evidence" value="ECO:0007669"/>
    <property type="project" value="InterPro"/>
</dbReference>
<name>G0QJW1_ICHMU</name>
<comment type="catalytic activity">
    <reaction evidence="1">
        <text>UDP-alpha-D-glucose = UDP-alpha-D-galactose</text>
        <dbReference type="Rhea" id="RHEA:22168"/>
        <dbReference type="ChEBI" id="CHEBI:58885"/>
        <dbReference type="ChEBI" id="CHEBI:66914"/>
        <dbReference type="EC" id="5.1.3.2"/>
    </reaction>
</comment>
<evidence type="ECO:0000256" key="2">
    <source>
        <dbReference type="ARBA" id="ARBA00001911"/>
    </source>
</evidence>
<dbReference type="STRING" id="857967.G0QJW1"/>
<comment type="cofactor">
    <cofactor evidence="2">
        <name>NAD(+)</name>
        <dbReference type="ChEBI" id="CHEBI:57540"/>
    </cofactor>
</comment>
<dbReference type="SUPFAM" id="SSF51735">
    <property type="entry name" value="NAD(P)-binding Rossmann-fold domains"/>
    <property type="match status" value="1"/>
</dbReference>
<evidence type="ECO:0000256" key="5">
    <source>
        <dbReference type="ARBA" id="ARBA00023027"/>
    </source>
</evidence>
<evidence type="ECO:0000256" key="6">
    <source>
        <dbReference type="ARBA" id="ARBA00023235"/>
    </source>
</evidence>
<dbReference type="AlphaFoldDB" id="G0QJW1"/>
<evidence type="ECO:0000256" key="1">
    <source>
        <dbReference type="ARBA" id="ARBA00000083"/>
    </source>
</evidence>
<dbReference type="PRINTS" id="PR01713">
    <property type="entry name" value="NUCEPIMERASE"/>
</dbReference>
<keyword evidence="9" id="KW-1185">Reference proteome</keyword>